<proteinExistence type="predicted"/>
<evidence type="ECO:0000313" key="2">
    <source>
        <dbReference type="EMBL" id="TJY41297.1"/>
    </source>
</evidence>
<dbReference type="AlphaFoldDB" id="A0A4U0F9D0"/>
<dbReference type="RefSeq" id="WP_136778216.1">
    <property type="nucleotide sequence ID" value="NZ_SUPK01000006.1"/>
</dbReference>
<organism evidence="2 3">
    <name type="scientific">Cohnella pontilimi</name>
    <dbReference type="NCBI Taxonomy" id="2564100"/>
    <lineage>
        <taxon>Bacteria</taxon>
        <taxon>Bacillati</taxon>
        <taxon>Bacillota</taxon>
        <taxon>Bacilli</taxon>
        <taxon>Bacillales</taxon>
        <taxon>Paenibacillaceae</taxon>
        <taxon>Cohnella</taxon>
    </lineage>
</organism>
<gene>
    <name evidence="2" type="ORF">E5161_12770</name>
</gene>
<dbReference type="GO" id="GO:0051301">
    <property type="term" value="P:cell division"/>
    <property type="evidence" value="ECO:0007669"/>
    <property type="project" value="UniProtKB-KW"/>
</dbReference>
<comment type="caution">
    <text evidence="2">The sequence shown here is derived from an EMBL/GenBank/DDBJ whole genome shotgun (WGS) entry which is preliminary data.</text>
</comment>
<accession>A0A4U0F9D0</accession>
<dbReference type="Pfam" id="PF20274">
    <property type="entry name" value="cREC_REC"/>
    <property type="match status" value="1"/>
</dbReference>
<dbReference type="InterPro" id="IPR046909">
    <property type="entry name" value="cREC_REC"/>
</dbReference>
<name>A0A4U0F9D0_9BACL</name>
<dbReference type="OrthoDB" id="2614698at2"/>
<evidence type="ECO:0000259" key="1">
    <source>
        <dbReference type="Pfam" id="PF20274"/>
    </source>
</evidence>
<feature type="domain" description="Cyclic-phosphate processing Receiver" evidence="1">
    <location>
        <begin position="2"/>
        <end position="85"/>
    </location>
</feature>
<reference evidence="2 3" key="1">
    <citation type="submission" date="2019-04" db="EMBL/GenBank/DDBJ databases">
        <title>Cohnella sp. nov., isolated from soil.</title>
        <authorList>
            <person name="Kim W."/>
        </authorList>
    </citation>
    <scope>NUCLEOTIDE SEQUENCE [LARGE SCALE GENOMIC DNA]</scope>
    <source>
        <strain evidence="2 3">CAU 1483</strain>
    </source>
</reference>
<dbReference type="EMBL" id="SUPK01000006">
    <property type="protein sequence ID" value="TJY41297.1"/>
    <property type="molecule type" value="Genomic_DNA"/>
</dbReference>
<keyword evidence="2" id="KW-0132">Cell division</keyword>
<sequence length="115" mass="13420">MMNVFLDDTRPCPEGFRLVRTVDQCIKLLKHHKIDVLSLDHDMGYHQPTGYDLAKYMVSKRLFANEIIIHSANPIGSLKMYFLLDRHKPEHVSLSIRPRPFEISPDLRRSQGKFS</sequence>
<dbReference type="Proteomes" id="UP000309673">
    <property type="component" value="Unassembled WGS sequence"/>
</dbReference>
<protein>
    <submittedName>
        <fullName evidence="2">Cell division protein FtsJ</fullName>
    </submittedName>
</protein>
<keyword evidence="2" id="KW-0131">Cell cycle</keyword>
<evidence type="ECO:0000313" key="3">
    <source>
        <dbReference type="Proteomes" id="UP000309673"/>
    </source>
</evidence>
<keyword evidence="3" id="KW-1185">Reference proteome</keyword>